<dbReference type="FunFam" id="3.30.2350.10:FF:000043">
    <property type="entry name" value="RNA-guided pseudouridylation complex pseudouridine synthase subunit Cbf5"/>
    <property type="match status" value="1"/>
</dbReference>
<sequence length="257" mass="29051">MLPVALERMTRIIGTVMHSSKEYVCVMQLHRPVEEDRLREVLKLFEGEIYQKPPLRSSVKRALRTRRIFRIELLEYTVKYALLRVDCEAGTYMRKLCWDIGLVLGVGAHMRELRRIRTGPFSEDSGLMVRLDDVAYAVIRWREEGKDDLLRRVVIPGEYSVCHIPKVLVRDSAVESLTHGAQLAAPGVAAVEEGVEKGGMVALMTLKGELIGLGKALASAQEMLEAERGIVVSPTRIIMERGLYPRMWKRQQAPQGA</sequence>
<accession>A0A401H952</accession>
<dbReference type="GO" id="GO:0031118">
    <property type="term" value="P:rRNA pseudouridine synthesis"/>
    <property type="evidence" value="ECO:0007669"/>
    <property type="project" value="TreeGrafter"/>
</dbReference>
<dbReference type="Proteomes" id="UP000291213">
    <property type="component" value="Unassembled WGS sequence"/>
</dbReference>
<organism evidence="3 4">
    <name type="scientific">Aeropyrum pernix</name>
    <dbReference type="NCBI Taxonomy" id="56636"/>
    <lineage>
        <taxon>Archaea</taxon>
        <taxon>Thermoproteota</taxon>
        <taxon>Thermoprotei</taxon>
        <taxon>Desulfurococcales</taxon>
        <taxon>Desulfurococcaceae</taxon>
        <taxon>Aeropyrum</taxon>
    </lineage>
</organism>
<dbReference type="PANTHER" id="PTHR23127">
    <property type="entry name" value="CENTROMERE/MICROTUBULE BINDING PROTEIN CBF5"/>
    <property type="match status" value="1"/>
</dbReference>
<keyword evidence="1" id="KW-0413">Isomerase</keyword>
<dbReference type="InterPro" id="IPR002501">
    <property type="entry name" value="PsdUridine_synth_N"/>
</dbReference>
<dbReference type="Gene3D" id="2.30.130.10">
    <property type="entry name" value="PUA domain"/>
    <property type="match status" value="1"/>
</dbReference>
<dbReference type="InterPro" id="IPR004802">
    <property type="entry name" value="tRNA_PsdUridine_synth_B_fam"/>
</dbReference>
<dbReference type="Pfam" id="PF01509">
    <property type="entry name" value="TruB_N"/>
    <property type="match status" value="1"/>
</dbReference>
<dbReference type="SUPFAM" id="SSF55120">
    <property type="entry name" value="Pseudouridine synthase"/>
    <property type="match status" value="1"/>
</dbReference>
<dbReference type="GO" id="GO:0000495">
    <property type="term" value="P:box H/ACA sno(s)RNA 3'-end processing"/>
    <property type="evidence" value="ECO:0007669"/>
    <property type="project" value="TreeGrafter"/>
</dbReference>
<dbReference type="Pfam" id="PF16198">
    <property type="entry name" value="TruB_C_2"/>
    <property type="match status" value="1"/>
</dbReference>
<dbReference type="Gene3D" id="3.30.2350.10">
    <property type="entry name" value="Pseudouridine synthase"/>
    <property type="match status" value="1"/>
</dbReference>
<dbReference type="NCBIfam" id="TIGR00425">
    <property type="entry name" value="CBF5"/>
    <property type="match status" value="1"/>
</dbReference>
<dbReference type="GO" id="GO:1990481">
    <property type="term" value="P:mRNA pseudouridine synthesis"/>
    <property type="evidence" value="ECO:0007669"/>
    <property type="project" value="TreeGrafter"/>
</dbReference>
<dbReference type="SUPFAM" id="SSF88697">
    <property type="entry name" value="PUA domain-like"/>
    <property type="match status" value="1"/>
</dbReference>
<dbReference type="InterPro" id="IPR020103">
    <property type="entry name" value="PsdUridine_synth_cat_dom_sf"/>
</dbReference>
<dbReference type="InterPro" id="IPR002478">
    <property type="entry name" value="PUA"/>
</dbReference>
<dbReference type="GO" id="GO:0031120">
    <property type="term" value="P:snRNA pseudouridine synthesis"/>
    <property type="evidence" value="ECO:0007669"/>
    <property type="project" value="TreeGrafter"/>
</dbReference>
<dbReference type="InterPro" id="IPR015947">
    <property type="entry name" value="PUA-like_sf"/>
</dbReference>
<evidence type="ECO:0000256" key="1">
    <source>
        <dbReference type="ARBA" id="ARBA00023235"/>
    </source>
</evidence>
<evidence type="ECO:0000313" key="3">
    <source>
        <dbReference type="EMBL" id="GBF08872.1"/>
    </source>
</evidence>
<dbReference type="SMART" id="SM00359">
    <property type="entry name" value="PUA"/>
    <property type="match status" value="1"/>
</dbReference>
<dbReference type="NCBIfam" id="NF003280">
    <property type="entry name" value="PRK04270.1"/>
    <property type="match status" value="1"/>
</dbReference>
<dbReference type="InterPro" id="IPR032819">
    <property type="entry name" value="TruB_C"/>
</dbReference>
<dbReference type="Pfam" id="PF01472">
    <property type="entry name" value="PUA"/>
    <property type="match status" value="1"/>
</dbReference>
<gene>
    <name evidence="3" type="ORF">apy_05970</name>
</gene>
<evidence type="ECO:0000313" key="4">
    <source>
        <dbReference type="Proteomes" id="UP000291213"/>
    </source>
</evidence>
<dbReference type="EMBL" id="BDMD01000032">
    <property type="protein sequence ID" value="GBF08872.1"/>
    <property type="molecule type" value="Genomic_DNA"/>
</dbReference>
<reference evidence="3 4" key="1">
    <citation type="submission" date="2017-02" db="EMBL/GenBank/DDBJ databases">
        <title>isolation and characterization of a novel temperate virus Aeropyrum globular virus 1 infecting hyperthermophilic archaeon Aeropyrum.</title>
        <authorList>
            <person name="Yumiya M."/>
            <person name="Yoshida T."/>
            <person name="Sako Y."/>
        </authorList>
    </citation>
    <scope>NUCLEOTIDE SEQUENCE [LARGE SCALE GENOMIC DNA]</scope>
    <source>
        <strain evidence="3 4">YK1-12-2013</strain>
    </source>
</reference>
<feature type="domain" description="PUA" evidence="2">
    <location>
        <begin position="165"/>
        <end position="239"/>
    </location>
</feature>
<comment type="caution">
    <text evidence="3">The sequence shown here is derived from an EMBL/GenBank/DDBJ whole genome shotgun (WGS) entry which is preliminary data.</text>
</comment>
<dbReference type="InterPro" id="IPR036974">
    <property type="entry name" value="PUA_sf"/>
</dbReference>
<dbReference type="GO" id="GO:0003723">
    <property type="term" value="F:RNA binding"/>
    <property type="evidence" value="ECO:0007669"/>
    <property type="project" value="InterPro"/>
</dbReference>
<evidence type="ECO:0000259" key="2">
    <source>
        <dbReference type="SMART" id="SM00359"/>
    </source>
</evidence>
<dbReference type="CDD" id="cd21148">
    <property type="entry name" value="PUA_Cbf5"/>
    <property type="match status" value="1"/>
</dbReference>
<dbReference type="PANTHER" id="PTHR23127:SF0">
    <property type="entry name" value="H_ACA RIBONUCLEOPROTEIN COMPLEX SUBUNIT DKC1"/>
    <property type="match status" value="1"/>
</dbReference>
<name>A0A401H952_AERPX</name>
<proteinExistence type="predicted"/>
<dbReference type="AlphaFoldDB" id="A0A401H952"/>
<protein>
    <submittedName>
        <fullName evidence="3">Probable tRNA pseudouridine synthase B</fullName>
    </submittedName>
</protein>
<dbReference type="PROSITE" id="PS50890">
    <property type="entry name" value="PUA"/>
    <property type="match status" value="1"/>
</dbReference>
<dbReference type="GO" id="GO:0009982">
    <property type="term" value="F:pseudouridine synthase activity"/>
    <property type="evidence" value="ECO:0007669"/>
    <property type="project" value="InterPro"/>
</dbReference>